<gene>
    <name evidence="2" type="ORF">AERO8C_50565</name>
</gene>
<dbReference type="Proteomes" id="UP000439123">
    <property type="component" value="Unassembled WGS sequence"/>
</dbReference>
<evidence type="ECO:0000313" key="2">
    <source>
        <dbReference type="EMBL" id="VXA88098.1"/>
    </source>
</evidence>
<name>A0A653LB91_AERVE</name>
<sequence length="64" mass="7004">MDPAGQSATDCPVGRVHQAFAAVTLAALKSSAMQRVESKGEDKEWRQEDREAGILDRITRHAPI</sequence>
<reference evidence="2 3" key="1">
    <citation type="submission" date="2019-10" db="EMBL/GenBank/DDBJ databases">
        <authorList>
            <person name="Karimi E."/>
        </authorList>
    </citation>
    <scope>NUCLEOTIDE SEQUENCE [LARGE SCALE GENOMIC DNA]</scope>
    <source>
        <strain evidence="2">Aeromonas sp. 8C</strain>
    </source>
</reference>
<evidence type="ECO:0000313" key="3">
    <source>
        <dbReference type="Proteomes" id="UP000439123"/>
    </source>
</evidence>
<dbReference type="EMBL" id="CABWLC010000018">
    <property type="protein sequence ID" value="VXA88098.1"/>
    <property type="molecule type" value="Genomic_DNA"/>
</dbReference>
<organism evidence="2 3">
    <name type="scientific">Aeromonas veronii</name>
    <dbReference type="NCBI Taxonomy" id="654"/>
    <lineage>
        <taxon>Bacteria</taxon>
        <taxon>Pseudomonadati</taxon>
        <taxon>Pseudomonadota</taxon>
        <taxon>Gammaproteobacteria</taxon>
        <taxon>Aeromonadales</taxon>
        <taxon>Aeromonadaceae</taxon>
        <taxon>Aeromonas</taxon>
    </lineage>
</organism>
<feature type="region of interest" description="Disordered" evidence="1">
    <location>
        <begin position="35"/>
        <end position="64"/>
    </location>
</feature>
<feature type="compositionally biased region" description="Basic and acidic residues" evidence="1">
    <location>
        <begin position="36"/>
        <end position="64"/>
    </location>
</feature>
<proteinExistence type="predicted"/>
<evidence type="ECO:0000256" key="1">
    <source>
        <dbReference type="SAM" id="MobiDB-lite"/>
    </source>
</evidence>
<protein>
    <submittedName>
        <fullName evidence="2">Uncharacterized protein</fullName>
    </submittedName>
</protein>
<accession>A0A653LB91</accession>
<dbReference type="AlphaFoldDB" id="A0A653LB91"/>